<feature type="chain" id="PRO_5003578499" description="Reelin domain-containing protein" evidence="1">
    <location>
        <begin position="21"/>
        <end position="195"/>
    </location>
</feature>
<organism evidence="3 4">
    <name type="scientific">Ciona savignyi</name>
    <name type="common">Pacific transparent sea squirt</name>
    <dbReference type="NCBI Taxonomy" id="51511"/>
    <lineage>
        <taxon>Eukaryota</taxon>
        <taxon>Metazoa</taxon>
        <taxon>Chordata</taxon>
        <taxon>Tunicata</taxon>
        <taxon>Ascidiacea</taxon>
        <taxon>Phlebobranchia</taxon>
        <taxon>Cionidae</taxon>
        <taxon>Ciona</taxon>
    </lineage>
</organism>
<proteinExistence type="predicted"/>
<accession>H2YQ76</accession>
<reference evidence="4" key="1">
    <citation type="submission" date="2003-08" db="EMBL/GenBank/DDBJ databases">
        <authorList>
            <person name="Birren B."/>
            <person name="Nusbaum C."/>
            <person name="Abebe A."/>
            <person name="Abouelleil A."/>
            <person name="Adekoya E."/>
            <person name="Ait-zahra M."/>
            <person name="Allen N."/>
            <person name="Allen T."/>
            <person name="An P."/>
            <person name="Anderson M."/>
            <person name="Anderson S."/>
            <person name="Arachchi H."/>
            <person name="Armbruster J."/>
            <person name="Bachantsang P."/>
            <person name="Baldwin J."/>
            <person name="Barry A."/>
            <person name="Bayul T."/>
            <person name="Blitshsteyn B."/>
            <person name="Bloom T."/>
            <person name="Blye J."/>
            <person name="Boguslavskiy L."/>
            <person name="Borowsky M."/>
            <person name="Boukhgalter B."/>
            <person name="Brunache A."/>
            <person name="Butler J."/>
            <person name="Calixte N."/>
            <person name="Calvo S."/>
            <person name="Camarata J."/>
            <person name="Campo K."/>
            <person name="Chang J."/>
            <person name="Cheshatsang Y."/>
            <person name="Citroen M."/>
            <person name="Collymore A."/>
            <person name="Considine T."/>
            <person name="Cook A."/>
            <person name="Cooke P."/>
            <person name="Corum B."/>
            <person name="Cuomo C."/>
            <person name="David R."/>
            <person name="Dawoe T."/>
            <person name="Degray S."/>
            <person name="Dodge S."/>
            <person name="Dooley K."/>
            <person name="Dorje P."/>
            <person name="Dorjee K."/>
            <person name="Dorris L."/>
            <person name="Duffey N."/>
            <person name="Dupes A."/>
            <person name="Elkins T."/>
            <person name="Engels R."/>
            <person name="Erickson J."/>
            <person name="Farina A."/>
            <person name="Faro S."/>
            <person name="Ferreira P."/>
            <person name="Fischer H."/>
            <person name="Fitzgerald M."/>
            <person name="Foley K."/>
            <person name="Gage D."/>
            <person name="Galagan J."/>
            <person name="Gearin G."/>
            <person name="Gnerre S."/>
            <person name="Gnirke A."/>
            <person name="Goyette A."/>
            <person name="Graham J."/>
            <person name="Grandbois E."/>
            <person name="Gyaltsen K."/>
            <person name="Hafez N."/>
            <person name="Hagopian D."/>
            <person name="Hagos B."/>
            <person name="Hall J."/>
            <person name="Hatcher B."/>
            <person name="Heller A."/>
            <person name="Higgins H."/>
            <person name="Honan T."/>
            <person name="Horn A."/>
            <person name="Houde N."/>
            <person name="Hughes L."/>
            <person name="Hulme W."/>
            <person name="Husby E."/>
            <person name="Iliev I."/>
            <person name="Jaffe D."/>
            <person name="Jones C."/>
            <person name="Kamal M."/>
            <person name="Kamat A."/>
            <person name="Kamvysselis M."/>
            <person name="Karlsson E."/>
            <person name="Kells C."/>
            <person name="Kieu A."/>
            <person name="Kisner P."/>
            <person name="Kodira C."/>
            <person name="Kulbokas E."/>
            <person name="Labutti K."/>
            <person name="Lama D."/>
            <person name="Landers T."/>
            <person name="Leger J."/>
            <person name="Levine S."/>
            <person name="Lewis D."/>
            <person name="Lewis T."/>
            <person name="Lindblad-toh K."/>
            <person name="Liu X."/>
            <person name="Lokyitsang T."/>
            <person name="Lokyitsang Y."/>
            <person name="Lucien O."/>
            <person name="Lui A."/>
            <person name="Ma L.J."/>
            <person name="Mabbitt R."/>
            <person name="Macdonald J."/>
            <person name="Maclean C."/>
            <person name="Major J."/>
            <person name="Manning J."/>
            <person name="Marabella R."/>
            <person name="Maru K."/>
            <person name="Matthews C."/>
            <person name="Mauceli E."/>
            <person name="Mccarthy M."/>
            <person name="Mcdonough S."/>
            <person name="Mcghee T."/>
            <person name="Meldrim J."/>
            <person name="Meneus L."/>
            <person name="Mesirov J."/>
            <person name="Mihalev A."/>
            <person name="Mihova T."/>
            <person name="Mikkelsen T."/>
            <person name="Mlenga V."/>
            <person name="Moru K."/>
            <person name="Mozes J."/>
            <person name="Mulrain L."/>
            <person name="Munson G."/>
            <person name="Naylor J."/>
            <person name="Newes C."/>
            <person name="Nguyen C."/>
            <person name="Nguyen N."/>
            <person name="Nguyen T."/>
            <person name="Nicol R."/>
            <person name="Nielsen C."/>
            <person name="Nizzari M."/>
            <person name="Norbu C."/>
            <person name="Norbu N."/>
            <person name="O'donnell P."/>
            <person name="Okoawo O."/>
            <person name="O'leary S."/>
            <person name="Omotosho B."/>
            <person name="O'neill K."/>
            <person name="Osman S."/>
            <person name="Parker S."/>
            <person name="Perrin D."/>
            <person name="Phunkhang P."/>
            <person name="Piqani B."/>
            <person name="Purcell S."/>
            <person name="Rachupka T."/>
            <person name="Ramasamy U."/>
            <person name="Rameau R."/>
            <person name="Ray V."/>
            <person name="Raymond C."/>
            <person name="Retta R."/>
            <person name="Richardson S."/>
            <person name="Rise C."/>
            <person name="Rodriguez J."/>
            <person name="Rogers J."/>
            <person name="Rogov P."/>
            <person name="Rutman M."/>
            <person name="Schupbach R."/>
            <person name="Seaman C."/>
            <person name="Settipalli S."/>
            <person name="Sharpe T."/>
            <person name="Sheridan J."/>
            <person name="Sherpa N."/>
            <person name="Shi J."/>
            <person name="Smirnov S."/>
            <person name="Smith C."/>
            <person name="Sougnez C."/>
            <person name="Spencer B."/>
            <person name="Stalker J."/>
            <person name="Stange-thomann N."/>
            <person name="Stavropoulos S."/>
            <person name="Stetson K."/>
            <person name="Stone C."/>
            <person name="Stone S."/>
            <person name="Stubbs M."/>
            <person name="Talamas J."/>
            <person name="Tchuinga P."/>
            <person name="Tenzing P."/>
            <person name="Tesfaye S."/>
            <person name="Theodore J."/>
            <person name="Thoulutsang Y."/>
            <person name="Topham K."/>
            <person name="Towey S."/>
            <person name="Tsamla T."/>
            <person name="Tsomo N."/>
            <person name="Vallee D."/>
            <person name="Vassiliev H."/>
            <person name="Venkataraman V."/>
            <person name="Vinson J."/>
            <person name="Vo A."/>
            <person name="Wade C."/>
            <person name="Wang S."/>
            <person name="Wangchuk T."/>
            <person name="Wangdi T."/>
            <person name="Whittaker C."/>
            <person name="Wilkinson J."/>
            <person name="Wu Y."/>
            <person name="Wyman D."/>
            <person name="Yadav S."/>
            <person name="Yang S."/>
            <person name="Yang X."/>
            <person name="Yeager S."/>
            <person name="Yee E."/>
            <person name="Young G."/>
            <person name="Zainoun J."/>
            <person name="Zembeck L."/>
            <person name="Zimmer A."/>
            <person name="Zody M."/>
            <person name="Lander E."/>
        </authorList>
    </citation>
    <scope>NUCLEOTIDE SEQUENCE [LARGE SCALE GENOMIC DNA]</scope>
</reference>
<reference evidence="3" key="3">
    <citation type="submission" date="2025-09" db="UniProtKB">
        <authorList>
            <consortium name="Ensembl"/>
        </authorList>
    </citation>
    <scope>IDENTIFICATION</scope>
</reference>
<dbReference type="PANTHER" id="PTHR45828:SF33">
    <property type="entry name" value="DOMON DOMAIN-CONTAINING PROTEIN"/>
    <property type="match status" value="1"/>
</dbReference>
<name>H2YQ76_CIOSA</name>
<dbReference type="HOGENOM" id="CLU_091827_1_0_1"/>
<reference evidence="3" key="2">
    <citation type="submission" date="2025-08" db="UniProtKB">
        <authorList>
            <consortium name="Ensembl"/>
        </authorList>
    </citation>
    <scope>IDENTIFICATION</scope>
</reference>
<evidence type="ECO:0000259" key="2">
    <source>
        <dbReference type="PROSITE" id="PS51019"/>
    </source>
</evidence>
<dbReference type="PANTHER" id="PTHR45828">
    <property type="entry name" value="CYTOCHROME B561/FERRIC REDUCTASE TRANSMEMBRANE"/>
    <property type="match status" value="1"/>
</dbReference>
<protein>
    <recommendedName>
        <fullName evidence="2">Reelin domain-containing protein</fullName>
    </recommendedName>
</protein>
<dbReference type="InterPro" id="IPR042307">
    <property type="entry name" value="Reeler_sf"/>
</dbReference>
<evidence type="ECO:0000256" key="1">
    <source>
        <dbReference type="SAM" id="SignalP"/>
    </source>
</evidence>
<dbReference type="AlphaFoldDB" id="H2YQ76"/>
<dbReference type="GeneTree" id="ENSGT00940000163277"/>
<dbReference type="InParanoid" id="H2YQ76"/>
<sequence length="195" mass="21016">MCNLLCMLVLIVAYQGSVLAFPSGSPSSACTSMAPRHNDGSGGLYSAQPHASSVYTIITDKANYSVNQEVRVWIADSRTGADRGYKGIMLQARVPNGTAPQGIWMNPPTNTKMIMCSSANDTISHSNTMVKNESNVFIWKPDGISADVQFVLTVAQRKSIFWVQQKSGLVKFNSASTLASSVLTLVLSFSFALLL</sequence>
<dbReference type="STRING" id="51511.ENSCSAVP00000007484"/>
<keyword evidence="4" id="KW-1185">Reference proteome</keyword>
<dbReference type="Proteomes" id="UP000007875">
    <property type="component" value="Unassembled WGS sequence"/>
</dbReference>
<dbReference type="Ensembl" id="ENSCSAVT00000007582.1">
    <property type="protein sequence ID" value="ENSCSAVP00000007484.1"/>
    <property type="gene ID" value="ENSCSAVG00000004470.1"/>
</dbReference>
<evidence type="ECO:0000313" key="4">
    <source>
        <dbReference type="Proteomes" id="UP000007875"/>
    </source>
</evidence>
<feature type="signal peptide" evidence="1">
    <location>
        <begin position="1"/>
        <end position="20"/>
    </location>
</feature>
<keyword evidence="1" id="KW-0732">Signal</keyword>
<dbReference type="eggNOG" id="ENOG502RZGI">
    <property type="taxonomic scope" value="Eukaryota"/>
</dbReference>
<dbReference type="InterPro" id="IPR051237">
    <property type="entry name" value="Ferric-chelate_Red/DefProt"/>
</dbReference>
<feature type="domain" description="Reelin" evidence="2">
    <location>
        <begin position="15"/>
        <end position="185"/>
    </location>
</feature>
<dbReference type="InterPro" id="IPR002861">
    <property type="entry name" value="Reeler_dom"/>
</dbReference>
<dbReference type="Pfam" id="PF02014">
    <property type="entry name" value="Reeler"/>
    <property type="match status" value="1"/>
</dbReference>
<dbReference type="OMA" id="WINVRSN"/>
<dbReference type="GO" id="GO:0016020">
    <property type="term" value="C:membrane"/>
    <property type="evidence" value="ECO:0007669"/>
    <property type="project" value="TreeGrafter"/>
</dbReference>
<dbReference type="PROSITE" id="PS51019">
    <property type="entry name" value="REELIN"/>
    <property type="match status" value="1"/>
</dbReference>
<evidence type="ECO:0000313" key="3">
    <source>
        <dbReference type="Ensembl" id="ENSCSAVP00000007484.1"/>
    </source>
</evidence>
<dbReference type="Gene3D" id="2.60.40.4060">
    <property type="entry name" value="Reeler domain"/>
    <property type="match status" value="1"/>
</dbReference>
<dbReference type="CDD" id="cd08544">
    <property type="entry name" value="Reeler"/>
    <property type="match status" value="1"/>
</dbReference>